<dbReference type="PANTHER" id="PTHR12943">
    <property type="entry name" value="HOMOCYSTEINE-RESPONSIVE ENDOPLASMIC RETICULUM-RESIDENT UNIQUITIN-LIKE DOMAIN HERPUD PROTEIN FAMILY MEMBER"/>
    <property type="match status" value="1"/>
</dbReference>
<dbReference type="PROSITE" id="PS50053">
    <property type="entry name" value="UBIQUITIN_2"/>
    <property type="match status" value="1"/>
</dbReference>
<dbReference type="Pfam" id="PF00240">
    <property type="entry name" value="ubiquitin"/>
    <property type="match status" value="1"/>
</dbReference>
<feature type="region of interest" description="Disordered" evidence="6">
    <location>
        <begin position="85"/>
        <end position="124"/>
    </location>
</feature>
<dbReference type="InterPro" id="IPR029071">
    <property type="entry name" value="Ubiquitin-like_domsf"/>
</dbReference>
<dbReference type="InParanoid" id="F6U8M1"/>
<dbReference type="Gene3D" id="3.10.20.90">
    <property type="entry name" value="Phosphatidylinositol 3-kinase Catalytic Subunit, Chain A, domain 1"/>
    <property type="match status" value="1"/>
</dbReference>
<comment type="subcellular location">
    <subcellularLocation>
        <location evidence="1">Membrane</location>
    </subcellularLocation>
</comment>
<reference evidence="9" key="2">
    <citation type="journal article" date="2008" name="Genome Biol.">
        <title>Improved genome assembly and evidence-based global gene model set for the chordate Ciona intestinalis: new insight into intron and operon populations.</title>
        <authorList>
            <person name="Satou Y."/>
            <person name="Mineta K."/>
            <person name="Ogasawara M."/>
            <person name="Sasakura Y."/>
            <person name="Shoguchi E."/>
            <person name="Ueno K."/>
            <person name="Yamada L."/>
            <person name="Matsumoto J."/>
            <person name="Wasserscheid J."/>
            <person name="Dewar K."/>
            <person name="Wiley G.B."/>
            <person name="Macmil S.L."/>
            <person name="Roe B.A."/>
            <person name="Zeller R.W."/>
            <person name="Hastings K.E."/>
            <person name="Lemaire P."/>
            <person name="Lindquist E."/>
            <person name="Endo T."/>
            <person name="Hotta K."/>
            <person name="Inaba K."/>
        </authorList>
    </citation>
    <scope>NUCLEOTIDE SEQUENCE [LARGE SCALE GENOMIC DNA]</scope>
    <source>
        <strain evidence="9">wild type</strain>
    </source>
</reference>
<reference evidence="10" key="1">
    <citation type="journal article" date="2002" name="Science">
        <title>The draft genome of Ciona intestinalis: insights into chordate and vertebrate origins.</title>
        <authorList>
            <person name="Dehal P."/>
            <person name="Satou Y."/>
            <person name="Campbell R.K."/>
            <person name="Chapman J."/>
            <person name="Degnan B."/>
            <person name="De Tomaso A."/>
            <person name="Davidson B."/>
            <person name="Di Gregorio A."/>
            <person name="Gelpke M."/>
            <person name="Goodstein D.M."/>
            <person name="Harafuji N."/>
            <person name="Hastings K.E."/>
            <person name="Ho I."/>
            <person name="Hotta K."/>
            <person name="Huang W."/>
            <person name="Kawashima T."/>
            <person name="Lemaire P."/>
            <person name="Martinez D."/>
            <person name="Meinertzhagen I.A."/>
            <person name="Necula S."/>
            <person name="Nonaka M."/>
            <person name="Putnam N."/>
            <person name="Rash S."/>
            <person name="Saiga H."/>
            <person name="Satake M."/>
            <person name="Terry A."/>
            <person name="Yamada L."/>
            <person name="Wang H.G."/>
            <person name="Awazu S."/>
            <person name="Azumi K."/>
            <person name="Boore J."/>
            <person name="Branno M."/>
            <person name="Chin-Bow S."/>
            <person name="DeSantis R."/>
            <person name="Doyle S."/>
            <person name="Francino P."/>
            <person name="Keys D.N."/>
            <person name="Haga S."/>
            <person name="Hayashi H."/>
            <person name="Hino K."/>
            <person name="Imai K.S."/>
            <person name="Inaba K."/>
            <person name="Kano S."/>
            <person name="Kobayashi K."/>
            <person name="Kobayashi M."/>
            <person name="Lee B.I."/>
            <person name="Makabe K.W."/>
            <person name="Manohar C."/>
            <person name="Matassi G."/>
            <person name="Medina M."/>
            <person name="Mochizuki Y."/>
            <person name="Mount S."/>
            <person name="Morishita T."/>
            <person name="Miura S."/>
            <person name="Nakayama A."/>
            <person name="Nishizaka S."/>
            <person name="Nomoto H."/>
            <person name="Ohta F."/>
            <person name="Oishi K."/>
            <person name="Rigoutsos I."/>
            <person name="Sano M."/>
            <person name="Sasaki A."/>
            <person name="Sasakura Y."/>
            <person name="Shoguchi E."/>
            <person name="Shin-i T."/>
            <person name="Spagnuolo A."/>
            <person name="Stainier D."/>
            <person name="Suzuki M.M."/>
            <person name="Tassy O."/>
            <person name="Takatori N."/>
            <person name="Tokuoka M."/>
            <person name="Yagi K."/>
            <person name="Yoshizaki F."/>
            <person name="Wada S."/>
            <person name="Zhang C."/>
            <person name="Hyatt P.D."/>
            <person name="Larimer F."/>
            <person name="Detter C."/>
            <person name="Doggett N."/>
            <person name="Glavina T."/>
            <person name="Hawkins T."/>
            <person name="Richardson P."/>
            <person name="Lucas S."/>
            <person name="Kohara Y."/>
            <person name="Levine M."/>
            <person name="Satoh N."/>
            <person name="Rokhsar D.S."/>
        </authorList>
    </citation>
    <scope>NUCLEOTIDE SEQUENCE [LARGE SCALE GENOMIC DNA]</scope>
</reference>
<dbReference type="FunFam" id="3.10.20.90:FF:000046">
    <property type="entry name" value="Homocysteine-responsive endoplasmic reticulum-resident ubiquitin-like domain member 2 protein"/>
    <property type="match status" value="1"/>
</dbReference>
<dbReference type="SUPFAM" id="SSF54236">
    <property type="entry name" value="Ubiquitin-like"/>
    <property type="match status" value="1"/>
</dbReference>
<dbReference type="GO" id="GO:0016020">
    <property type="term" value="C:membrane"/>
    <property type="evidence" value="ECO:0007669"/>
    <property type="project" value="UniProtKB-SubCell"/>
</dbReference>
<dbReference type="FunCoup" id="F6U8M1">
    <property type="interactions" value="428"/>
</dbReference>
<feature type="compositionally biased region" description="Polar residues" evidence="6">
    <location>
        <begin position="113"/>
        <end position="124"/>
    </location>
</feature>
<dbReference type="GO" id="GO:0030968">
    <property type="term" value="P:endoplasmic reticulum unfolded protein response"/>
    <property type="evidence" value="ECO:0000318"/>
    <property type="project" value="GO_Central"/>
</dbReference>
<evidence type="ECO:0000313" key="10">
    <source>
        <dbReference type="Proteomes" id="UP000008144"/>
    </source>
</evidence>
<sequence>MSGTKIRISIRAANQHQADQVFDCEKQWQVKKLKELIKESYAGKPKPEEQRLIYGGKYLLDHEVLGSVLKVSNLPNIVHLVTSISSNPDSIQPTQTSTNDTSTLPTELRQRHTASNSQPNPMTHWQQMYSQPYMQQFTSTQMTPEQYNQAWQQYQQQMAEYMQYYGMQVPGMHMPFTASVTQTTTPAAAVAHPEPNIAPNAPEPVRPAPDNNPPMNAQGGFAAADDDDPMRRDWLDVFFTMLRGCFFLSIVYFYSSFWRFIFILSLFVIIYIYQSGFFQVQRRHPVPQQPDNNNNGEMSTDDNDELPSEPDVPPPPSLSATAWCFVSTFFTSLIPQGPPVGAN</sequence>
<dbReference type="STRING" id="7719.ENSCINP00000019430"/>
<proteinExistence type="predicted"/>
<evidence type="ECO:0000256" key="7">
    <source>
        <dbReference type="SAM" id="Phobius"/>
    </source>
</evidence>
<evidence type="ECO:0000256" key="3">
    <source>
        <dbReference type="ARBA" id="ARBA00022989"/>
    </source>
</evidence>
<evidence type="ECO:0000256" key="4">
    <source>
        <dbReference type="ARBA" id="ARBA00023136"/>
    </source>
</evidence>
<dbReference type="InterPro" id="IPR000626">
    <property type="entry name" value="Ubiquitin-like_dom"/>
</dbReference>
<feature type="region of interest" description="Disordered" evidence="6">
    <location>
        <begin position="284"/>
        <end position="317"/>
    </location>
</feature>
<evidence type="ECO:0000256" key="2">
    <source>
        <dbReference type="ARBA" id="ARBA00022692"/>
    </source>
</evidence>
<gene>
    <name evidence="9" type="primary">LOC100175173</name>
</gene>
<dbReference type="GeneTree" id="ENSGT00390000017671"/>
<evidence type="ECO:0000256" key="6">
    <source>
        <dbReference type="SAM" id="MobiDB-lite"/>
    </source>
</evidence>
<dbReference type="EMBL" id="EAAA01001699">
    <property type="status" value="NOT_ANNOTATED_CDS"/>
    <property type="molecule type" value="Genomic_DNA"/>
</dbReference>
<organism evidence="9 10">
    <name type="scientific">Ciona intestinalis</name>
    <name type="common">Transparent sea squirt</name>
    <name type="synonym">Ascidia intestinalis</name>
    <dbReference type="NCBI Taxonomy" id="7719"/>
    <lineage>
        <taxon>Eukaryota</taxon>
        <taxon>Metazoa</taxon>
        <taxon>Chordata</taxon>
        <taxon>Tunicata</taxon>
        <taxon>Ascidiacea</taxon>
        <taxon>Phlebobranchia</taxon>
        <taxon>Cionidae</taxon>
        <taxon>Ciona</taxon>
    </lineage>
</organism>
<dbReference type="InterPro" id="IPR039751">
    <property type="entry name" value="HERPUD1/2"/>
</dbReference>
<keyword evidence="5" id="KW-0834">Unfolded protein response</keyword>
<dbReference type="Proteomes" id="UP000008144">
    <property type="component" value="Chromosome 3"/>
</dbReference>
<feature type="compositionally biased region" description="Polar residues" evidence="6">
    <location>
        <begin position="85"/>
        <end position="105"/>
    </location>
</feature>
<dbReference type="HOGENOM" id="CLU_058243_0_0_1"/>
<evidence type="ECO:0000313" key="9">
    <source>
        <dbReference type="Ensembl" id="ENSCINP00000019430.3"/>
    </source>
</evidence>
<protein>
    <submittedName>
        <fullName evidence="9">Homocysteine-responsive endoplasmic reticulum-resident ubiquitin-like domain member 2 protein</fullName>
    </submittedName>
</protein>
<keyword evidence="2 7" id="KW-0812">Transmembrane</keyword>
<feature type="domain" description="Ubiquitin-like" evidence="8">
    <location>
        <begin position="6"/>
        <end position="67"/>
    </location>
</feature>
<dbReference type="OMA" id="YMQLMAA"/>
<evidence type="ECO:0000256" key="5">
    <source>
        <dbReference type="ARBA" id="ARBA00023230"/>
    </source>
</evidence>
<dbReference type="PANTHER" id="PTHR12943:SF27">
    <property type="entry name" value="HOMOCYSTEINE-INDUCED ENDOPLASMIC RETICULUM PROTEIN, ISOFORM A"/>
    <property type="match status" value="1"/>
</dbReference>
<dbReference type="SMART" id="SM00213">
    <property type="entry name" value="UBQ"/>
    <property type="match status" value="1"/>
</dbReference>
<keyword evidence="3 7" id="KW-1133">Transmembrane helix</keyword>
<dbReference type="AlphaFoldDB" id="F6U8M1"/>
<accession>F6U8M1</accession>
<evidence type="ECO:0000256" key="1">
    <source>
        <dbReference type="ARBA" id="ARBA00004370"/>
    </source>
</evidence>
<keyword evidence="4 7" id="KW-0472">Membrane</keyword>
<keyword evidence="10" id="KW-1185">Reference proteome</keyword>
<dbReference type="Ensembl" id="ENSCINT00000019430.3">
    <property type="protein sequence ID" value="ENSCINP00000019430.3"/>
    <property type="gene ID" value="ENSCING00000009547.3"/>
</dbReference>
<reference evidence="9" key="4">
    <citation type="submission" date="2025-09" db="UniProtKB">
        <authorList>
            <consortium name="Ensembl"/>
        </authorList>
    </citation>
    <scope>IDENTIFICATION</scope>
</reference>
<feature type="compositionally biased region" description="Acidic residues" evidence="6">
    <location>
        <begin position="299"/>
        <end position="308"/>
    </location>
</feature>
<evidence type="ECO:0000259" key="8">
    <source>
        <dbReference type="PROSITE" id="PS50053"/>
    </source>
</evidence>
<reference evidence="9" key="3">
    <citation type="submission" date="2025-08" db="UniProtKB">
        <authorList>
            <consortium name="Ensembl"/>
        </authorList>
    </citation>
    <scope>IDENTIFICATION</scope>
</reference>
<name>F6U8M1_CIOIN</name>
<feature type="transmembrane region" description="Helical" evidence="7">
    <location>
        <begin position="260"/>
        <end position="280"/>
    </location>
</feature>